<comment type="caution">
    <text evidence="2">The sequence shown here is derived from an EMBL/GenBank/DDBJ whole genome shotgun (WGS) entry which is preliminary data.</text>
</comment>
<dbReference type="PANTHER" id="PTHR34980">
    <property type="entry name" value="INNER MEMBRANE PROTEIN-RELATED-RELATED"/>
    <property type="match status" value="1"/>
</dbReference>
<keyword evidence="1" id="KW-0472">Membrane</keyword>
<dbReference type="EMBL" id="BJUD01000042">
    <property type="protein sequence ID" value="GEK29274.1"/>
    <property type="molecule type" value="Genomic_DNA"/>
</dbReference>
<keyword evidence="1" id="KW-1133">Transmembrane helix</keyword>
<organism evidence="2 3">
    <name type="scientific">Furfurilactobacillus siliginis</name>
    <dbReference type="NCBI Taxonomy" id="348151"/>
    <lineage>
        <taxon>Bacteria</taxon>
        <taxon>Bacillati</taxon>
        <taxon>Bacillota</taxon>
        <taxon>Bacilli</taxon>
        <taxon>Lactobacillales</taxon>
        <taxon>Lactobacillaceae</taxon>
        <taxon>Furfurilactobacillus</taxon>
    </lineage>
</organism>
<sequence>MKLYSEFWRHMFVWRDVEDRKVYWITFAINALIAGIIYGFLNVHVFEIEDHIENPQQFLRFIIACLFAVAEFSSTARRLHDSNRSNWWIFISIIPIIGPIWFFFLLIAPGKEASRWRTK</sequence>
<evidence type="ECO:0000256" key="1">
    <source>
        <dbReference type="SAM" id="Phobius"/>
    </source>
</evidence>
<evidence type="ECO:0000313" key="2">
    <source>
        <dbReference type="EMBL" id="GEK29274.1"/>
    </source>
</evidence>
<dbReference type="InterPro" id="IPR008523">
    <property type="entry name" value="DUF805"/>
</dbReference>
<reference evidence="2 3" key="1">
    <citation type="submission" date="2019-07" db="EMBL/GenBank/DDBJ databases">
        <title>Whole genome shotgun sequence of Lactobacillus siliginis NBRC 101315.</title>
        <authorList>
            <person name="Hosoyama A."/>
            <person name="Uohara A."/>
            <person name="Ohji S."/>
            <person name="Ichikawa N."/>
        </authorList>
    </citation>
    <scope>NUCLEOTIDE SEQUENCE [LARGE SCALE GENOMIC DNA]</scope>
    <source>
        <strain evidence="2 3">NBRC 101315</strain>
    </source>
</reference>
<feature type="transmembrane region" description="Helical" evidence="1">
    <location>
        <begin position="58"/>
        <end position="75"/>
    </location>
</feature>
<accession>A0A510VQQ3</accession>
<dbReference type="GO" id="GO:0005886">
    <property type="term" value="C:plasma membrane"/>
    <property type="evidence" value="ECO:0007669"/>
    <property type="project" value="TreeGrafter"/>
</dbReference>
<dbReference type="OrthoDB" id="2285053at2"/>
<proteinExistence type="predicted"/>
<dbReference type="Proteomes" id="UP000321429">
    <property type="component" value="Unassembled WGS sequence"/>
</dbReference>
<protein>
    <submittedName>
        <fullName evidence="2">Membrane protein</fullName>
    </submittedName>
</protein>
<evidence type="ECO:0000313" key="3">
    <source>
        <dbReference type="Proteomes" id="UP000321429"/>
    </source>
</evidence>
<dbReference type="Pfam" id="PF05656">
    <property type="entry name" value="DUF805"/>
    <property type="match status" value="1"/>
</dbReference>
<name>A0A510VQQ3_9LACO</name>
<dbReference type="AlphaFoldDB" id="A0A510VQQ3"/>
<feature type="transmembrane region" description="Helical" evidence="1">
    <location>
        <begin position="22"/>
        <end position="46"/>
    </location>
</feature>
<keyword evidence="1" id="KW-0812">Transmembrane</keyword>
<dbReference type="RefSeq" id="WP_057810249.1">
    <property type="nucleotide sequence ID" value="NZ_BJUD01000042.1"/>
</dbReference>
<gene>
    <name evidence="2" type="ORF">LSI01_15850</name>
</gene>
<feature type="transmembrane region" description="Helical" evidence="1">
    <location>
        <begin position="87"/>
        <end position="108"/>
    </location>
</feature>